<protein>
    <submittedName>
        <fullName evidence="2">Uncharacterized protein</fullName>
    </submittedName>
</protein>
<feature type="compositionally biased region" description="Low complexity" evidence="1">
    <location>
        <begin position="752"/>
        <end position="779"/>
    </location>
</feature>
<feature type="region of interest" description="Disordered" evidence="1">
    <location>
        <begin position="107"/>
        <end position="128"/>
    </location>
</feature>
<feature type="region of interest" description="Disordered" evidence="1">
    <location>
        <begin position="1"/>
        <end position="66"/>
    </location>
</feature>
<feature type="compositionally biased region" description="Polar residues" evidence="1">
    <location>
        <begin position="724"/>
        <end position="738"/>
    </location>
</feature>
<proteinExistence type="predicted"/>
<feature type="region of interest" description="Disordered" evidence="1">
    <location>
        <begin position="431"/>
        <end position="480"/>
    </location>
</feature>
<feature type="region of interest" description="Disordered" evidence="1">
    <location>
        <begin position="590"/>
        <end position="629"/>
    </location>
</feature>
<keyword evidence="3" id="KW-1185">Reference proteome</keyword>
<organism evidence="2 3">
    <name type="scientific">Protopolystoma xenopodis</name>
    <dbReference type="NCBI Taxonomy" id="117903"/>
    <lineage>
        <taxon>Eukaryota</taxon>
        <taxon>Metazoa</taxon>
        <taxon>Spiralia</taxon>
        <taxon>Lophotrochozoa</taxon>
        <taxon>Platyhelminthes</taxon>
        <taxon>Monogenea</taxon>
        <taxon>Polyopisthocotylea</taxon>
        <taxon>Polystomatidea</taxon>
        <taxon>Polystomatidae</taxon>
        <taxon>Protopolystoma</taxon>
    </lineage>
</organism>
<dbReference type="AlphaFoldDB" id="A0A448WC37"/>
<sequence length="902" mass="94782">MRQSLTSATPIPTSPVGRPRNVVDGLSSIPCPGLVGSLSGTASSGSQDQPSGLGSPSSATTPCNSTGGLGVTNASLGLLPELTVSDIETQLGPSLMASGVDSTGMDSIFGSVAEQTPPGAVSGGGSNSGSAVGGLEGGLSVLGVPGGLVSSLGATGSLPVQGSTTTYVSTAVSSTKVAETTSIASCSSSSNSASPISIGSGFRAIGSNPIQQSNNGVSIPGLPLSTSGGLSPSRHSIALTDLSMASQSQLEAYNSGQGHQQHVFVGQSLTSRQSVQGQVIDDHAVGHLHQMHSAQGHHIQLAVAGAASFLPHRGSTTGPSDQISLALPHTSTASASTVFTQASVITQSSVNQHQQQQIHPHNASSTQTSPVLAIRQTAAPASSVCVQSILPCGPSNRISTFSQPDNLCLASTPSNHLVAPCLTEAISLVGSGSSTPHSQTAMPIQQQQQTQVLTAGTPGSSPNTTSGISGFGTGHHHHHLLPATSNAYHTTSPGFVSLQTQQHQQTPPPPPPPYPSQSLRPTWQIHQQHQQQQQKQPQLNQQQLLQHHLQGHQILRTLPPNAQSLSAQSTVSQRMPGMHIPVSQSQATLFVSSPGSLGSSIQQPHHQHQQPLHSHSQQSSGMMQQQVLNSRSNTVGITASSHLMLAPSTVQSPTQIYSSCQLPGQISTDSVTSAIPLAPDHQHQQQHTHPHQQTQLQQLHQNLQQQQQHSAGLRIVQSSPGLVVASDSSAQASHSNPTQLQPHLQQHHLHSSSHLQQQQQMQQQQQLQQQQMPSQAQQQKEQQIVPNNHSNGIQQSHSQSPQQRQLTTQLAAYPVSNHSINHQQMQLQQQQKQQQQSQQTLLQKQTPSLQQQQPPVSVHQRSTAGPISNLQAPSSSTSIRQPLSQQLSDTSSSKINRRIQTI</sequence>
<evidence type="ECO:0000256" key="1">
    <source>
        <dbReference type="SAM" id="MobiDB-lite"/>
    </source>
</evidence>
<feature type="region of interest" description="Disordered" evidence="1">
    <location>
        <begin position="788"/>
        <end position="807"/>
    </location>
</feature>
<feature type="compositionally biased region" description="Polar residues" evidence="1">
    <location>
        <begin position="1"/>
        <end position="11"/>
    </location>
</feature>
<feature type="compositionally biased region" description="Polar residues" evidence="1">
    <location>
        <begin position="452"/>
        <end position="468"/>
    </location>
</feature>
<evidence type="ECO:0000313" key="2">
    <source>
        <dbReference type="EMBL" id="VEL08128.1"/>
    </source>
</evidence>
<feature type="compositionally biased region" description="Polar residues" evidence="1">
    <location>
        <begin position="431"/>
        <end position="444"/>
    </location>
</feature>
<feature type="compositionally biased region" description="Low complexity" evidence="1">
    <location>
        <begin position="516"/>
        <end position="546"/>
    </location>
</feature>
<feature type="compositionally biased region" description="Low complexity" evidence="1">
    <location>
        <begin position="823"/>
        <end position="854"/>
    </location>
</feature>
<feature type="compositionally biased region" description="Polar residues" evidence="1">
    <location>
        <begin position="38"/>
        <end position="66"/>
    </location>
</feature>
<feature type="compositionally biased region" description="Low complexity" evidence="1">
    <location>
        <begin position="599"/>
        <end position="626"/>
    </location>
</feature>
<dbReference type="EMBL" id="CAAALY010003235">
    <property type="protein sequence ID" value="VEL08128.1"/>
    <property type="molecule type" value="Genomic_DNA"/>
</dbReference>
<feature type="compositionally biased region" description="Low complexity" evidence="1">
    <location>
        <begin position="691"/>
        <end position="709"/>
    </location>
</feature>
<gene>
    <name evidence="2" type="ORF">PXEA_LOCUS1568</name>
</gene>
<reference evidence="2" key="1">
    <citation type="submission" date="2018-11" db="EMBL/GenBank/DDBJ databases">
        <authorList>
            <consortium name="Pathogen Informatics"/>
        </authorList>
    </citation>
    <scope>NUCLEOTIDE SEQUENCE</scope>
</reference>
<evidence type="ECO:0000313" key="3">
    <source>
        <dbReference type="Proteomes" id="UP000784294"/>
    </source>
</evidence>
<feature type="compositionally biased region" description="Low complexity" evidence="1">
    <location>
        <begin position="794"/>
        <end position="805"/>
    </location>
</feature>
<comment type="caution">
    <text evidence="2">The sequence shown here is derived from an EMBL/GenBank/DDBJ whole genome shotgun (WGS) entry which is preliminary data.</text>
</comment>
<feature type="region of interest" description="Disordered" evidence="1">
    <location>
        <begin position="498"/>
        <end position="546"/>
    </location>
</feature>
<feature type="region of interest" description="Disordered" evidence="1">
    <location>
        <begin position="680"/>
        <end position="711"/>
    </location>
</feature>
<feature type="compositionally biased region" description="Pro residues" evidence="1">
    <location>
        <begin position="506"/>
        <end position="515"/>
    </location>
</feature>
<accession>A0A448WC37</accession>
<feature type="region of interest" description="Disordered" evidence="1">
    <location>
        <begin position="822"/>
        <end position="902"/>
    </location>
</feature>
<name>A0A448WC37_9PLAT</name>
<feature type="compositionally biased region" description="Polar residues" evidence="1">
    <location>
        <begin position="859"/>
        <end position="902"/>
    </location>
</feature>
<dbReference type="Proteomes" id="UP000784294">
    <property type="component" value="Unassembled WGS sequence"/>
</dbReference>
<feature type="region of interest" description="Disordered" evidence="1">
    <location>
        <begin position="724"/>
        <end position="783"/>
    </location>
</feature>